<keyword evidence="3" id="KW-1185">Reference proteome</keyword>
<dbReference type="AlphaFoldDB" id="A0A067LU71"/>
<feature type="compositionally biased region" description="Pro residues" evidence="1">
    <location>
        <begin position="746"/>
        <end position="759"/>
    </location>
</feature>
<reference evidence="3" key="1">
    <citation type="journal article" date="2014" name="Proc. Natl. Acad. Sci. U.S.A.">
        <title>Extensive sampling of basidiomycete genomes demonstrates inadequacy of the white-rot/brown-rot paradigm for wood decay fungi.</title>
        <authorList>
            <person name="Riley R."/>
            <person name="Salamov A.A."/>
            <person name="Brown D.W."/>
            <person name="Nagy L.G."/>
            <person name="Floudas D."/>
            <person name="Held B.W."/>
            <person name="Levasseur A."/>
            <person name="Lombard V."/>
            <person name="Morin E."/>
            <person name="Otillar R."/>
            <person name="Lindquist E.A."/>
            <person name="Sun H."/>
            <person name="LaButti K.M."/>
            <person name="Schmutz J."/>
            <person name="Jabbour D."/>
            <person name="Luo H."/>
            <person name="Baker S.E."/>
            <person name="Pisabarro A.G."/>
            <person name="Walton J.D."/>
            <person name="Blanchette R.A."/>
            <person name="Henrissat B."/>
            <person name="Martin F."/>
            <person name="Cullen D."/>
            <person name="Hibbett D.S."/>
            <person name="Grigoriev I.V."/>
        </authorList>
    </citation>
    <scope>NUCLEOTIDE SEQUENCE [LARGE SCALE GENOMIC DNA]</scope>
    <source>
        <strain evidence="3">FD-172 SS1</strain>
    </source>
</reference>
<organism evidence="2 3">
    <name type="scientific">Botryobasidium botryosum (strain FD-172 SS1)</name>
    <dbReference type="NCBI Taxonomy" id="930990"/>
    <lineage>
        <taxon>Eukaryota</taxon>
        <taxon>Fungi</taxon>
        <taxon>Dikarya</taxon>
        <taxon>Basidiomycota</taxon>
        <taxon>Agaricomycotina</taxon>
        <taxon>Agaricomycetes</taxon>
        <taxon>Cantharellales</taxon>
        <taxon>Botryobasidiaceae</taxon>
        <taxon>Botryobasidium</taxon>
    </lineage>
</organism>
<evidence type="ECO:0000256" key="1">
    <source>
        <dbReference type="SAM" id="MobiDB-lite"/>
    </source>
</evidence>
<name>A0A067LU71_BOTB1</name>
<dbReference type="Proteomes" id="UP000027195">
    <property type="component" value="Unassembled WGS sequence"/>
</dbReference>
<feature type="region of interest" description="Disordered" evidence="1">
    <location>
        <begin position="859"/>
        <end position="948"/>
    </location>
</feature>
<evidence type="ECO:0000313" key="2">
    <source>
        <dbReference type="EMBL" id="KDQ06669.1"/>
    </source>
</evidence>
<evidence type="ECO:0000313" key="3">
    <source>
        <dbReference type="Proteomes" id="UP000027195"/>
    </source>
</evidence>
<proteinExistence type="predicted"/>
<feature type="compositionally biased region" description="Polar residues" evidence="1">
    <location>
        <begin position="864"/>
        <end position="876"/>
    </location>
</feature>
<gene>
    <name evidence="2" type="ORF">BOTBODRAFT_181374</name>
</gene>
<feature type="region of interest" description="Disordered" evidence="1">
    <location>
        <begin position="723"/>
        <end position="762"/>
    </location>
</feature>
<dbReference type="HOGENOM" id="CLU_302056_0_0_1"/>
<dbReference type="InParanoid" id="A0A067LU71"/>
<accession>A0A067LU71</accession>
<sequence>MARTAASNQCRRTTSAKTTAAKELAGKDDALEEFVDDTQELADIQGLQEKIMAVTLGFSCLAMPCERLDYSYANSRPLDAATVELLAQSFDVKMTKWKNPLCVAVEPGRLSPAFLQKLRGNTEVERLESPTLRFETEDNLPIDCAGGQNRAEAFCQFISRQEDKGTPIPQNRRWWPIHVLDKTMLDSPDYFTVKMQIASNAVDICHPPTITEAWCQAEQMQQFSERSGVDLSAAQTREFGINQQQALLFSDATLRKAISTLISHKDIRNGFSWENLGTNIFGTFGFFHRRNLVRGGQELAKVSPDNSEFPITRSLFRSVQAAREAWLATVEDKTNTPLAQYQALTSHGKPDSALAPRVIKPVERTELDKTRSNLDELGDLDRGSELGNCSKECTARIILFHDAAAVRKEEKRLRPFAPIIHLLCLRIEPMYLRRGTAFEGKGGVDIAGNLLRVLGRSVSKSNQNLPDQEMQATIDSVVEKIAMVLENPTMLGELFLHLYILSQALDVPFRSAKGQAWTARRDECSKSSHTQLARGSFLAKVLKPTKSTVPPELSQEWELMKAALNASCVKVPTAQEDRQTRGRSKKATNIILEVLCVIQNERRLITGLCMLSSCWRKLFCMVEAELQQPFWDAIHIPPSWTADLPPLPLESSAWLSQLIDGEGDPLTHAILNDLGFNANLISAMDQGNPPSEVAWQRLTGEAKEGFDKRFSASLAGASIASKTQSVKAQARGKRRAKAQARGSDEAPPPRGSDETPPPLDIETSSQEAKGALTDFIKSQWSLCETHVDRFVAAGRLSEEKAKETREKWLEFICSLLPDSWTEHAVEADALDDGLLAIVEAVNTRHAGLMKEQNPTLFAAGGHASESQPSRGNSLLKRSQAPDEAEDSGESRAPRRSKRARSSRILTSPDIGEVDEINNAMHAGVMGESSFGPLTPTNSHSKDDTIDDTATDLQANPAHIPLDWDKQKLSPNQDGVDEDVLYDCPEICL</sequence>
<dbReference type="EMBL" id="KL198127">
    <property type="protein sequence ID" value="KDQ06669.1"/>
    <property type="molecule type" value="Genomic_DNA"/>
</dbReference>
<protein>
    <submittedName>
        <fullName evidence="2">Uncharacterized protein</fullName>
    </submittedName>
</protein>